<evidence type="ECO:0000259" key="6">
    <source>
        <dbReference type="PROSITE" id="PS51352"/>
    </source>
</evidence>
<comment type="caution">
    <text evidence="7">The sequence shown here is derived from an EMBL/GenBank/DDBJ whole genome shotgun (WGS) entry which is preliminary data.</text>
</comment>
<sequence>MKKIVLLLSFIAVLSISSYQLKAQENSPSLTLSKMAAKLSELNAISYQYRSEVNNIKNDYHSAVQGDVYVEFDSTNKSLVARFQLETEKYRSIYNGAEIFTLDKKLKTYRFTEQPDPGSFGSLSFFHNAIQTLANQLPSIVSSNKTAKDLADTLINKKTYKVITLSLFRSSLQYAGQGMKFTKDVTINYRILINPETYLPYQVIETNDIDKALYNTITTFTEVNTNPRQPETKSWYYSSYQNAYTLEKKADVPLLIPVGSILTDWALPEFDGKSNPILKSDQLTGKVILMDFWIKNCGPCMESFPYLKELQAKYGKDKFQLLAINAYDKKEEVAFFYNREQPNYKMLYTGKALAKQAGVSGYPTVVLLDKSGKVIYTGEFDHVKIEAMIKAHI</sequence>
<dbReference type="InterPro" id="IPR013766">
    <property type="entry name" value="Thioredoxin_domain"/>
</dbReference>
<proteinExistence type="predicted"/>
<dbReference type="Pfam" id="PF08534">
    <property type="entry name" value="Redoxin"/>
    <property type="match status" value="1"/>
</dbReference>
<dbReference type="InterPro" id="IPR013740">
    <property type="entry name" value="Redoxin"/>
</dbReference>
<comment type="subcellular location">
    <subcellularLocation>
        <location evidence="1">Cell envelope</location>
    </subcellularLocation>
</comment>
<keyword evidence="8" id="KW-1185">Reference proteome</keyword>
<keyword evidence="7" id="KW-0413">Isomerase</keyword>
<dbReference type="RefSeq" id="WP_133559170.1">
    <property type="nucleotide sequence ID" value="NZ_SNWM01000007.1"/>
</dbReference>
<dbReference type="GO" id="GO:0030313">
    <property type="term" value="C:cell envelope"/>
    <property type="evidence" value="ECO:0007669"/>
    <property type="project" value="UniProtKB-SubCell"/>
</dbReference>
<dbReference type="EMBL" id="SNWM01000007">
    <property type="protein sequence ID" value="TDO19340.1"/>
    <property type="molecule type" value="Genomic_DNA"/>
</dbReference>
<dbReference type="InterPro" id="IPR050553">
    <property type="entry name" value="Thioredoxin_ResA/DsbE_sf"/>
</dbReference>
<dbReference type="PROSITE" id="PS51352">
    <property type="entry name" value="THIOREDOXIN_2"/>
    <property type="match status" value="1"/>
</dbReference>
<dbReference type="SUPFAM" id="SSF52833">
    <property type="entry name" value="Thioredoxin-like"/>
    <property type="match status" value="1"/>
</dbReference>
<dbReference type="Gene3D" id="3.40.30.10">
    <property type="entry name" value="Glutaredoxin"/>
    <property type="match status" value="1"/>
</dbReference>
<dbReference type="GO" id="GO:0016853">
    <property type="term" value="F:isomerase activity"/>
    <property type="evidence" value="ECO:0007669"/>
    <property type="project" value="UniProtKB-KW"/>
</dbReference>
<evidence type="ECO:0000256" key="2">
    <source>
        <dbReference type="ARBA" id="ARBA00022748"/>
    </source>
</evidence>
<feature type="domain" description="Thioredoxin" evidence="6">
    <location>
        <begin position="256"/>
        <end position="393"/>
    </location>
</feature>
<gene>
    <name evidence="7" type="ORF">CLV32_4580</name>
</gene>
<dbReference type="OrthoDB" id="9815205at2"/>
<evidence type="ECO:0000256" key="1">
    <source>
        <dbReference type="ARBA" id="ARBA00004196"/>
    </source>
</evidence>
<evidence type="ECO:0000256" key="5">
    <source>
        <dbReference type="SAM" id="SignalP"/>
    </source>
</evidence>
<reference evidence="7 8" key="1">
    <citation type="submission" date="2019-03" db="EMBL/GenBank/DDBJ databases">
        <title>Genomic Encyclopedia of Archaeal and Bacterial Type Strains, Phase II (KMG-II): from individual species to whole genera.</title>
        <authorList>
            <person name="Goeker M."/>
        </authorList>
    </citation>
    <scope>NUCLEOTIDE SEQUENCE [LARGE SCALE GENOMIC DNA]</scope>
    <source>
        <strain evidence="7 8">DSM 19034</strain>
    </source>
</reference>
<evidence type="ECO:0000256" key="3">
    <source>
        <dbReference type="ARBA" id="ARBA00023157"/>
    </source>
</evidence>
<dbReference type="Proteomes" id="UP000295499">
    <property type="component" value="Unassembled WGS sequence"/>
</dbReference>
<dbReference type="PANTHER" id="PTHR42852">
    <property type="entry name" value="THIOL:DISULFIDE INTERCHANGE PROTEIN DSBE"/>
    <property type="match status" value="1"/>
</dbReference>
<keyword evidence="4" id="KW-0676">Redox-active center</keyword>
<evidence type="ECO:0000313" key="7">
    <source>
        <dbReference type="EMBL" id="TDO19340.1"/>
    </source>
</evidence>
<evidence type="ECO:0000256" key="4">
    <source>
        <dbReference type="ARBA" id="ARBA00023284"/>
    </source>
</evidence>
<keyword evidence="2" id="KW-0201">Cytochrome c-type biogenesis</keyword>
<dbReference type="GO" id="GO:0016491">
    <property type="term" value="F:oxidoreductase activity"/>
    <property type="evidence" value="ECO:0007669"/>
    <property type="project" value="InterPro"/>
</dbReference>
<protein>
    <submittedName>
        <fullName evidence="7">Thiol-disulfide isomerase/thioredoxin</fullName>
    </submittedName>
</protein>
<keyword evidence="5" id="KW-0732">Signal</keyword>
<keyword evidence="3" id="KW-1015">Disulfide bond</keyword>
<dbReference type="CDD" id="cd02966">
    <property type="entry name" value="TlpA_like_family"/>
    <property type="match status" value="1"/>
</dbReference>
<dbReference type="GO" id="GO:0017004">
    <property type="term" value="P:cytochrome complex assembly"/>
    <property type="evidence" value="ECO:0007669"/>
    <property type="project" value="UniProtKB-KW"/>
</dbReference>
<dbReference type="AlphaFoldDB" id="A0A4R6IAW2"/>
<evidence type="ECO:0000313" key="8">
    <source>
        <dbReference type="Proteomes" id="UP000295499"/>
    </source>
</evidence>
<feature type="signal peptide" evidence="5">
    <location>
        <begin position="1"/>
        <end position="23"/>
    </location>
</feature>
<dbReference type="PROSITE" id="PS00194">
    <property type="entry name" value="THIOREDOXIN_1"/>
    <property type="match status" value="1"/>
</dbReference>
<dbReference type="PANTHER" id="PTHR42852:SF6">
    <property type="entry name" value="THIOL:DISULFIDE INTERCHANGE PROTEIN DSBE"/>
    <property type="match status" value="1"/>
</dbReference>
<organism evidence="7 8">
    <name type="scientific">Pedobacter duraquae</name>
    <dbReference type="NCBI Taxonomy" id="425511"/>
    <lineage>
        <taxon>Bacteria</taxon>
        <taxon>Pseudomonadati</taxon>
        <taxon>Bacteroidota</taxon>
        <taxon>Sphingobacteriia</taxon>
        <taxon>Sphingobacteriales</taxon>
        <taxon>Sphingobacteriaceae</taxon>
        <taxon>Pedobacter</taxon>
    </lineage>
</organism>
<name>A0A4R6IAW2_9SPHI</name>
<accession>A0A4R6IAW2</accession>
<feature type="chain" id="PRO_5020184138" evidence="5">
    <location>
        <begin position="24"/>
        <end position="393"/>
    </location>
</feature>
<dbReference type="InterPro" id="IPR017937">
    <property type="entry name" value="Thioredoxin_CS"/>
</dbReference>
<dbReference type="InterPro" id="IPR036249">
    <property type="entry name" value="Thioredoxin-like_sf"/>
</dbReference>